<dbReference type="InterPro" id="IPR000310">
    <property type="entry name" value="Orn/Lys/Arg_deCO2ase_major_dom"/>
</dbReference>
<evidence type="ECO:0000259" key="6">
    <source>
        <dbReference type="PROSITE" id="PS00703"/>
    </source>
</evidence>
<dbReference type="InterPro" id="IPR015421">
    <property type="entry name" value="PyrdxlP-dep_Trfase_major"/>
</dbReference>
<dbReference type="Pfam" id="PF03711">
    <property type="entry name" value="OKR_DC_1_C"/>
    <property type="match status" value="1"/>
</dbReference>
<dbReference type="SUPFAM" id="SSF53383">
    <property type="entry name" value="PLP-dependent transferases"/>
    <property type="match status" value="1"/>
</dbReference>
<dbReference type="InterPro" id="IPR015424">
    <property type="entry name" value="PyrdxlP-dep_Trfase"/>
</dbReference>
<dbReference type="RefSeq" id="WP_267151003.1">
    <property type="nucleotide sequence ID" value="NZ_JAPMLT010000003.1"/>
</dbReference>
<evidence type="ECO:0000313" key="7">
    <source>
        <dbReference type="EMBL" id="MCX7569750.1"/>
    </source>
</evidence>
<dbReference type="InterPro" id="IPR008286">
    <property type="entry name" value="Prn/Lys/Arg_de-COase_C"/>
</dbReference>
<evidence type="ECO:0000313" key="8">
    <source>
        <dbReference type="Proteomes" id="UP001208017"/>
    </source>
</evidence>
<accession>A0ABT3WYJ2</accession>
<dbReference type="GO" id="GO:0008483">
    <property type="term" value="F:transaminase activity"/>
    <property type="evidence" value="ECO:0007669"/>
    <property type="project" value="UniProtKB-KW"/>
</dbReference>
<keyword evidence="7" id="KW-0032">Aminotransferase</keyword>
<protein>
    <submittedName>
        <fullName evidence="7">Aminotransferase class V-fold PLP-dependent enzyme</fullName>
    </submittedName>
</protein>
<dbReference type="Pfam" id="PF01276">
    <property type="entry name" value="OKR_DC_1"/>
    <property type="match status" value="1"/>
</dbReference>
<dbReference type="InterPro" id="IPR052357">
    <property type="entry name" value="Orn_Lys_Arg_decarboxylase-I"/>
</dbReference>
<evidence type="ECO:0000256" key="3">
    <source>
        <dbReference type="ARBA" id="ARBA00022793"/>
    </source>
</evidence>
<comment type="cofactor">
    <cofactor evidence="1">
        <name>pyridoxal 5'-phosphate</name>
        <dbReference type="ChEBI" id="CHEBI:597326"/>
    </cofactor>
</comment>
<proteinExistence type="inferred from homology"/>
<name>A0ABT3WYJ2_9BACL</name>
<dbReference type="PANTHER" id="PTHR43277">
    <property type="entry name" value="ARGININE DECARBOXYLASE"/>
    <property type="match status" value="1"/>
</dbReference>
<keyword evidence="4" id="KW-0663">Pyridoxal phosphate</keyword>
<evidence type="ECO:0000256" key="1">
    <source>
        <dbReference type="ARBA" id="ARBA00001933"/>
    </source>
</evidence>
<keyword evidence="8" id="KW-1185">Reference proteome</keyword>
<dbReference type="PANTHER" id="PTHR43277:SF4">
    <property type="entry name" value="ARGININE DECARBOXYLASE"/>
    <property type="match status" value="1"/>
</dbReference>
<dbReference type="PROSITE" id="PS00703">
    <property type="entry name" value="OKR_DC_1"/>
    <property type="match status" value="1"/>
</dbReference>
<sequence>MQNQTPLFSALIEHANRNPIQFHIPAHKKGFGMPSEFSEFIGPNALSIDLINIAPLDDLHSPKGIIKEAQELAAQAFGADHTYFSVHGTSGAIMTMVLSAVGPGEKILVPRNVHKSVLSAIIFSGAHPVFMHPEFDPNIGIAHGISVDTVRKTLDAHPDAKALLLINPTYFGISCDLKSIVDLAHERGVPVLVDEAHGVLFCFHEDLPLSAMQAGADMAATSVHKLGGSMTQSSVLNVREGIISPAHVQSVLSMLHTTSTSYLLLASLDVARKNLAMHGRELIERTINLSHKTREQINEIQGLYCFGEEILKTTATYAHDPLKINVTVKDLGLTGWEVEKILRTDFNIEVEMSDLYNILCIITFGDTEETVGLLVNALREIASRYRAEKRDVPQVKTPSMPLLALSPRDAFYNKQTEIVPLKEAAGRIIAEFIMVYPPGIPIVMPGEVVTEDNIEYIVEHVREGLPVQGPDDPNIEFVKVLK</sequence>
<comment type="caution">
    <text evidence="7">The sequence shown here is derived from an EMBL/GenBank/DDBJ whole genome shotgun (WGS) entry which is preliminary data.</text>
</comment>
<reference evidence="7 8" key="1">
    <citation type="submission" date="2022-11" db="EMBL/GenBank/DDBJ databases">
        <title>Study of microbial diversity in lake waters.</title>
        <authorList>
            <person name="Zhang J."/>
        </authorList>
    </citation>
    <scope>NUCLEOTIDE SEQUENCE [LARGE SCALE GENOMIC DNA]</scope>
    <source>
        <strain evidence="7 8">DT12</strain>
    </source>
</reference>
<evidence type="ECO:0000256" key="5">
    <source>
        <dbReference type="ARBA" id="ARBA00023239"/>
    </source>
</evidence>
<dbReference type="Gene3D" id="3.90.100.10">
    <property type="entry name" value="Orn/Lys/Arg decarboxylase, C-terminal domain"/>
    <property type="match status" value="1"/>
</dbReference>
<dbReference type="EMBL" id="JAPMLT010000003">
    <property type="protein sequence ID" value="MCX7569750.1"/>
    <property type="molecule type" value="Genomic_DNA"/>
</dbReference>
<dbReference type="Proteomes" id="UP001208017">
    <property type="component" value="Unassembled WGS sequence"/>
</dbReference>
<keyword evidence="5" id="KW-0456">Lyase</keyword>
<dbReference type="Gene3D" id="3.40.640.10">
    <property type="entry name" value="Type I PLP-dependent aspartate aminotransferase-like (Major domain)"/>
    <property type="match status" value="1"/>
</dbReference>
<dbReference type="CDD" id="cd00615">
    <property type="entry name" value="Orn_deC_like"/>
    <property type="match status" value="1"/>
</dbReference>
<comment type="similarity">
    <text evidence="2">Belongs to the Orn/Lys/Arg decarboxylase class-I family.</text>
</comment>
<organism evidence="7 8">
    <name type="scientific">Tumebacillus lacus</name>
    <dbReference type="NCBI Taxonomy" id="2995335"/>
    <lineage>
        <taxon>Bacteria</taxon>
        <taxon>Bacillati</taxon>
        <taxon>Bacillota</taxon>
        <taxon>Bacilli</taxon>
        <taxon>Bacillales</taxon>
        <taxon>Alicyclobacillaceae</taxon>
        <taxon>Tumebacillus</taxon>
    </lineage>
</organism>
<evidence type="ECO:0000256" key="2">
    <source>
        <dbReference type="ARBA" id="ARBA00010671"/>
    </source>
</evidence>
<keyword evidence="3" id="KW-0210">Decarboxylase</keyword>
<evidence type="ECO:0000256" key="4">
    <source>
        <dbReference type="ARBA" id="ARBA00022898"/>
    </source>
</evidence>
<feature type="domain" description="Orn/Lys/Arg decarboxylases family 1 pyridoxal-P attachment site" evidence="6">
    <location>
        <begin position="220"/>
        <end position="234"/>
    </location>
</feature>
<keyword evidence="7" id="KW-0808">Transferase</keyword>
<gene>
    <name evidence="7" type="ORF">OS242_07215</name>
</gene>